<keyword evidence="5 7" id="KW-0496">Mitochondrion</keyword>
<dbReference type="GO" id="GO:0042407">
    <property type="term" value="P:cristae formation"/>
    <property type="evidence" value="ECO:0007669"/>
    <property type="project" value="InterPro"/>
</dbReference>
<dbReference type="InterPro" id="IPR019166">
    <property type="entry name" value="MIC26/MIC27"/>
</dbReference>
<keyword evidence="7" id="KW-0999">Mitochondrion inner membrane</keyword>
<dbReference type="InterPro" id="IPR033182">
    <property type="entry name" value="MIC26/MIC27_animal"/>
</dbReference>
<keyword evidence="6" id="KW-0472">Membrane</keyword>
<comment type="subunit">
    <text evidence="7">Component of the mitochondrial contact site and cristae organizing system (MICOS) complex.</text>
</comment>
<dbReference type="Proteomes" id="UP001044222">
    <property type="component" value="Chromosome 8"/>
</dbReference>
<comment type="subcellular location">
    <subcellularLocation>
        <location evidence="7">Mitochondrion inner membrane</location>
    </subcellularLocation>
    <subcellularLocation>
        <location evidence="1">Mitochondrion membrane</location>
    </subcellularLocation>
</comment>
<evidence type="ECO:0000313" key="9">
    <source>
        <dbReference type="EMBL" id="KAG5843515.1"/>
    </source>
</evidence>
<evidence type="ECO:0000256" key="2">
    <source>
        <dbReference type="ARBA" id="ARBA00010904"/>
    </source>
</evidence>
<gene>
    <name evidence="9" type="ORF">ANANG_G00151740</name>
</gene>
<sequence>MAAKVVKLVSIPAALGLASIRVYALSEEKKEELFSPEELSIYAPPAQQLRYVSEQPGLLQRGFGVVRVGLQPYVRAVKGACTAVKVGAVSIYHAGQDTYNFLRDPPPGFLPRVSVITVSGLAGLILARKGSRLKKLGVPLGLATVGTAVCYPSQTVGLLKVTGKKTYAATQWTTSSIASLWRPRPAKDAVAPAGTPEAVSVPVLEPEVAPAKPHPEAELTEPALPPVEEPVSLPPLEEAPPLAALEAEAASAPAPAEDLSPNLPLSLLLKLQLSLPLKLPIRLNLPLNQLQSLFLNIPPNLTLPLKLPLKLSPNISLNLSLNLPLYLNLPLNPPLNLPLKWSPSLIQHLLQ</sequence>
<evidence type="ECO:0000256" key="7">
    <source>
        <dbReference type="RuleBase" id="RU363021"/>
    </source>
</evidence>
<comment type="caution">
    <text evidence="9">The sequence shown here is derived from an EMBL/GenBank/DDBJ whole genome shotgun (WGS) entry which is preliminary data.</text>
</comment>
<dbReference type="PANTHER" id="PTHR14564">
    <property type="entry name" value="MICOS COMPLEX SUBUNIT MIC26 / MIC27 FAMILY MEMBER"/>
    <property type="match status" value="1"/>
</dbReference>
<protein>
    <recommendedName>
        <fullName evidence="7">MICOS complex subunit</fullName>
    </recommendedName>
</protein>
<comment type="function">
    <text evidence="7">Component of the MICOS complex, a large protein complex of the mitochondrial inner membrane that plays crucial roles in the maintenance of crista junctions, inner membrane architecture, and formation of contact sites to the outer membrane.</text>
</comment>
<feature type="region of interest" description="Disordered" evidence="8">
    <location>
        <begin position="209"/>
        <end position="235"/>
    </location>
</feature>
<dbReference type="EMBL" id="JAFIRN010000008">
    <property type="protein sequence ID" value="KAG5843515.1"/>
    <property type="molecule type" value="Genomic_DNA"/>
</dbReference>
<evidence type="ECO:0000256" key="3">
    <source>
        <dbReference type="ARBA" id="ARBA00022692"/>
    </source>
</evidence>
<dbReference type="GO" id="GO:0061617">
    <property type="term" value="C:MICOS complex"/>
    <property type="evidence" value="ECO:0007669"/>
    <property type="project" value="UniProtKB-UniRule"/>
</dbReference>
<name>A0A9D3M6U7_ANGAN</name>
<evidence type="ECO:0000313" key="10">
    <source>
        <dbReference type="Proteomes" id="UP001044222"/>
    </source>
</evidence>
<keyword evidence="3" id="KW-0812">Transmembrane</keyword>
<reference evidence="9" key="1">
    <citation type="submission" date="2021-01" db="EMBL/GenBank/DDBJ databases">
        <title>A chromosome-scale assembly of European eel, Anguilla anguilla.</title>
        <authorList>
            <person name="Henkel C."/>
            <person name="Jong-Raadsen S.A."/>
            <person name="Dufour S."/>
            <person name="Weltzien F.-A."/>
            <person name="Palstra A.P."/>
            <person name="Pelster B."/>
            <person name="Spaink H.P."/>
            <person name="Van Den Thillart G.E."/>
            <person name="Jansen H."/>
            <person name="Zahm M."/>
            <person name="Klopp C."/>
            <person name="Cedric C."/>
            <person name="Louis A."/>
            <person name="Berthelot C."/>
            <person name="Parey E."/>
            <person name="Roest Crollius H."/>
            <person name="Montfort J."/>
            <person name="Robinson-Rechavi M."/>
            <person name="Bucao C."/>
            <person name="Bouchez O."/>
            <person name="Gislard M."/>
            <person name="Lluch J."/>
            <person name="Milhes M."/>
            <person name="Lampietro C."/>
            <person name="Lopez Roques C."/>
            <person name="Donnadieu C."/>
            <person name="Braasch I."/>
            <person name="Desvignes T."/>
            <person name="Postlethwait J."/>
            <person name="Bobe J."/>
            <person name="Guiguen Y."/>
            <person name="Dirks R."/>
        </authorList>
    </citation>
    <scope>NUCLEOTIDE SEQUENCE</scope>
    <source>
        <strain evidence="9">Tag_6206</strain>
        <tissue evidence="9">Liver</tissue>
    </source>
</reference>
<evidence type="ECO:0000256" key="5">
    <source>
        <dbReference type="ARBA" id="ARBA00023128"/>
    </source>
</evidence>
<evidence type="ECO:0000256" key="4">
    <source>
        <dbReference type="ARBA" id="ARBA00022989"/>
    </source>
</evidence>
<keyword evidence="10" id="KW-1185">Reference proteome</keyword>
<evidence type="ECO:0000256" key="6">
    <source>
        <dbReference type="ARBA" id="ARBA00023136"/>
    </source>
</evidence>
<proteinExistence type="inferred from homology"/>
<evidence type="ECO:0000256" key="8">
    <source>
        <dbReference type="SAM" id="MobiDB-lite"/>
    </source>
</evidence>
<comment type="similarity">
    <text evidence="2">Belongs to the apolipoprotein O/MICOS complex subunit Mic27 family.</text>
</comment>
<keyword evidence="4" id="KW-1133">Transmembrane helix</keyword>
<accession>A0A9D3M6U7</accession>
<evidence type="ECO:0000256" key="1">
    <source>
        <dbReference type="ARBA" id="ARBA00004325"/>
    </source>
</evidence>
<dbReference type="AlphaFoldDB" id="A0A9D3M6U7"/>
<organism evidence="9 10">
    <name type="scientific">Anguilla anguilla</name>
    <name type="common">European freshwater eel</name>
    <name type="synonym">Muraena anguilla</name>
    <dbReference type="NCBI Taxonomy" id="7936"/>
    <lineage>
        <taxon>Eukaryota</taxon>
        <taxon>Metazoa</taxon>
        <taxon>Chordata</taxon>
        <taxon>Craniata</taxon>
        <taxon>Vertebrata</taxon>
        <taxon>Euteleostomi</taxon>
        <taxon>Actinopterygii</taxon>
        <taxon>Neopterygii</taxon>
        <taxon>Teleostei</taxon>
        <taxon>Anguilliformes</taxon>
        <taxon>Anguillidae</taxon>
        <taxon>Anguilla</taxon>
    </lineage>
</organism>
<dbReference type="Pfam" id="PF09769">
    <property type="entry name" value="ApoO"/>
    <property type="match status" value="1"/>
</dbReference>